<comment type="cofactor">
    <cofactor evidence="1">
        <name>FAD</name>
        <dbReference type="ChEBI" id="CHEBI:57692"/>
    </cofactor>
</comment>
<accession>A0ABU6DR01</accession>
<evidence type="ECO:0000259" key="10">
    <source>
        <dbReference type="Pfam" id="PF18113"/>
    </source>
</evidence>
<dbReference type="Gene3D" id="3.50.50.60">
    <property type="entry name" value="FAD/NAD(P)-binding domain"/>
    <property type="match status" value="2"/>
</dbReference>
<evidence type="ECO:0000256" key="7">
    <source>
        <dbReference type="ARBA" id="ARBA00023002"/>
    </source>
</evidence>
<dbReference type="InterPro" id="IPR036188">
    <property type="entry name" value="FAD/NAD-bd_sf"/>
</dbReference>
<gene>
    <name evidence="11" type="ORF">I2F25_04305</name>
</gene>
<dbReference type="InterPro" id="IPR023753">
    <property type="entry name" value="FAD/NAD-binding_dom"/>
</dbReference>
<dbReference type="Pfam" id="PF07992">
    <property type="entry name" value="Pyr_redox_2"/>
    <property type="match status" value="1"/>
</dbReference>
<evidence type="ECO:0000256" key="3">
    <source>
        <dbReference type="ARBA" id="ARBA00006442"/>
    </source>
</evidence>
<organism evidence="11 12">
    <name type="scientific">Acinetobacter pollinis</name>
    <dbReference type="NCBI Taxonomy" id="2605270"/>
    <lineage>
        <taxon>Bacteria</taxon>
        <taxon>Pseudomonadati</taxon>
        <taxon>Pseudomonadota</taxon>
        <taxon>Gammaproteobacteria</taxon>
        <taxon>Moraxellales</taxon>
        <taxon>Moraxellaceae</taxon>
        <taxon>Acinetobacter</taxon>
    </lineage>
</organism>
<feature type="domain" description="FAD/NAD(P)-binding" evidence="9">
    <location>
        <begin position="5"/>
        <end position="283"/>
    </location>
</feature>
<sequence>MEHPIIIIGSGMAGYTLAREIRKQNKEQALIMICADDAQNYAKPTLSNAYATKKQPNTIALADATKMATQLNILINSHAVVVNIDSKNKIISYIQNGQKTDLKYYKLVLALGANPIVPEQLKDHPSVFSVNNLHDYVTFRSFIETKPEKRIVIVGGGLIGCEFAHDLKASGYDITVLEKSAYPLSGLLPQHIAKLFQDKLSLLGISFLCDTTVKAINDHHITTQSNQQIPYDSILCAIGLKPNTELTQASGIKVNKGIIANTLLETNQPDIYALGDCVEVNELILPYVMPLMQQAKSLAKTLLGEPTHLHYPAMPVAIKTPTAPLTVLLPPQNITVTWHDEILEDGLIASAIDSENTLRGFILFGATAAKQRMSLTKLIPDLIAPQLTIKTS</sequence>
<dbReference type="PANTHER" id="PTHR43429">
    <property type="entry name" value="PYRIDINE NUCLEOTIDE-DISULFIDE OXIDOREDUCTASE DOMAIN-CONTAINING"/>
    <property type="match status" value="1"/>
</dbReference>
<keyword evidence="6" id="KW-0274">FAD</keyword>
<dbReference type="Gene3D" id="3.30.390.120">
    <property type="match status" value="1"/>
</dbReference>
<comment type="similarity">
    <text evidence="3">Belongs to the FAD-dependent oxidoreductase family.</text>
</comment>
<evidence type="ECO:0000256" key="5">
    <source>
        <dbReference type="ARBA" id="ARBA00022630"/>
    </source>
</evidence>
<evidence type="ECO:0000313" key="11">
    <source>
        <dbReference type="EMBL" id="MEB5476281.1"/>
    </source>
</evidence>
<evidence type="ECO:0000256" key="4">
    <source>
        <dbReference type="ARBA" id="ARBA00022490"/>
    </source>
</evidence>
<proteinExistence type="inferred from homology"/>
<keyword evidence="12" id="KW-1185">Reference proteome</keyword>
<keyword evidence="5" id="KW-0285">Flavoprotein</keyword>
<evidence type="ECO:0000313" key="12">
    <source>
        <dbReference type="Proteomes" id="UP001339883"/>
    </source>
</evidence>
<keyword evidence="8" id="KW-0520">NAD</keyword>
<comment type="caution">
    <text evidence="11">The sequence shown here is derived from an EMBL/GenBank/DDBJ whole genome shotgun (WGS) entry which is preliminary data.</text>
</comment>
<dbReference type="PRINTS" id="PR00368">
    <property type="entry name" value="FADPNR"/>
</dbReference>
<keyword evidence="7" id="KW-0560">Oxidoreductase</keyword>
<dbReference type="PRINTS" id="PR00411">
    <property type="entry name" value="PNDRDTASEI"/>
</dbReference>
<keyword evidence="4" id="KW-0963">Cytoplasm</keyword>
<dbReference type="Pfam" id="PF18113">
    <property type="entry name" value="Rbx_binding"/>
    <property type="match status" value="1"/>
</dbReference>
<evidence type="ECO:0000256" key="6">
    <source>
        <dbReference type="ARBA" id="ARBA00022827"/>
    </source>
</evidence>
<dbReference type="InterPro" id="IPR050260">
    <property type="entry name" value="FAD-bd_OxRdtase"/>
</dbReference>
<dbReference type="EMBL" id="VTDN01000003">
    <property type="protein sequence ID" value="MEB5476281.1"/>
    <property type="molecule type" value="Genomic_DNA"/>
</dbReference>
<evidence type="ECO:0000259" key="9">
    <source>
        <dbReference type="Pfam" id="PF07992"/>
    </source>
</evidence>
<dbReference type="Proteomes" id="UP001339883">
    <property type="component" value="Unassembled WGS sequence"/>
</dbReference>
<name>A0ABU6DR01_9GAMM</name>
<dbReference type="SUPFAM" id="SSF51905">
    <property type="entry name" value="FAD/NAD(P)-binding domain"/>
    <property type="match status" value="1"/>
</dbReference>
<evidence type="ECO:0000256" key="8">
    <source>
        <dbReference type="ARBA" id="ARBA00023027"/>
    </source>
</evidence>
<comment type="subcellular location">
    <subcellularLocation>
        <location evidence="2">Cytoplasm</location>
    </subcellularLocation>
</comment>
<reference evidence="11 12" key="1">
    <citation type="submission" date="2019-08" db="EMBL/GenBank/DDBJ databases">
        <title>Five species of Acinetobacter isolated from floral nectar and animal pollinators.</title>
        <authorList>
            <person name="Hendry T.A."/>
        </authorList>
    </citation>
    <scope>NUCLEOTIDE SEQUENCE [LARGE SCALE GENOMIC DNA]</scope>
    <source>
        <strain evidence="11 12">MD18.27</strain>
    </source>
</reference>
<feature type="domain" description="Rubredoxin binding" evidence="10">
    <location>
        <begin position="309"/>
        <end position="377"/>
    </location>
</feature>
<protein>
    <submittedName>
        <fullName evidence="11">FAD-dependent oxidoreductase</fullName>
    </submittedName>
</protein>
<evidence type="ECO:0000256" key="1">
    <source>
        <dbReference type="ARBA" id="ARBA00001974"/>
    </source>
</evidence>
<dbReference type="InterPro" id="IPR041364">
    <property type="entry name" value="Rbx-bd"/>
</dbReference>
<evidence type="ECO:0000256" key="2">
    <source>
        <dbReference type="ARBA" id="ARBA00004496"/>
    </source>
</evidence>
<dbReference type="PANTHER" id="PTHR43429:SF3">
    <property type="entry name" value="NITRITE REDUCTASE [NAD(P)H]"/>
    <property type="match status" value="1"/>
</dbReference>
<dbReference type="RefSeq" id="WP_325774825.1">
    <property type="nucleotide sequence ID" value="NZ_VTDN01000003.1"/>
</dbReference>